<dbReference type="AlphaFoldDB" id="A0A6H1Z9Q1"/>
<dbReference type="EMBL" id="MT145194">
    <property type="protein sequence ID" value="QJI05111.1"/>
    <property type="molecule type" value="Genomic_DNA"/>
</dbReference>
<dbReference type="EMBL" id="MT144665">
    <property type="protein sequence ID" value="QJH96855.1"/>
    <property type="molecule type" value="Genomic_DNA"/>
</dbReference>
<proteinExistence type="predicted"/>
<reference evidence="1" key="1">
    <citation type="submission" date="2020-03" db="EMBL/GenBank/DDBJ databases">
        <title>The deep terrestrial virosphere.</title>
        <authorList>
            <person name="Holmfeldt K."/>
            <person name="Nilsson E."/>
            <person name="Simone D."/>
            <person name="Lopez-Fernandez M."/>
            <person name="Wu X."/>
            <person name="de Brujin I."/>
            <person name="Lundin D."/>
            <person name="Andersson A."/>
            <person name="Bertilsson S."/>
            <person name="Dopson M."/>
        </authorList>
    </citation>
    <scope>NUCLEOTIDE SEQUENCE</scope>
    <source>
        <strain evidence="4">MM415A00133</strain>
        <strain evidence="2">MM415B00206</strain>
        <strain evidence="1">TM448A00125</strain>
        <strain evidence="3">TM448B00851</strain>
    </source>
</reference>
<evidence type="ECO:0000313" key="1">
    <source>
        <dbReference type="EMBL" id="QJA44623.1"/>
    </source>
</evidence>
<dbReference type="EMBL" id="MT143978">
    <property type="protein sequence ID" value="QJA44623.1"/>
    <property type="molecule type" value="Genomic_DNA"/>
</dbReference>
<accession>A0A6H1Z9Q1</accession>
<dbReference type="EMBL" id="MT141572">
    <property type="protein sequence ID" value="QJA67520.1"/>
    <property type="molecule type" value="Genomic_DNA"/>
</dbReference>
<evidence type="ECO:0000313" key="2">
    <source>
        <dbReference type="EMBL" id="QJA67520.1"/>
    </source>
</evidence>
<evidence type="ECO:0000313" key="3">
    <source>
        <dbReference type="EMBL" id="QJH96855.1"/>
    </source>
</evidence>
<evidence type="ECO:0000313" key="4">
    <source>
        <dbReference type="EMBL" id="QJI05111.1"/>
    </source>
</evidence>
<gene>
    <name evidence="4" type="ORF">MM415A00133_0054</name>
    <name evidence="2" type="ORF">MM415B00206_0037</name>
    <name evidence="1" type="ORF">TM448A00125_0019</name>
    <name evidence="3" type="ORF">TM448B00851_0016</name>
</gene>
<name>A0A6H1Z9Q1_9ZZZZ</name>
<sequence length="177" mass="19631">MSTMKVTHTQEVNGREELRAELIRAVNAFVDEGRNLVVIGAGPDEPMIRIAGLDSVEVMAMILSEANRMVQEQLLKEGKADPMDLFEKLLKELNINSEVFVEDGKDLLKKSTGGPELIQQTLAAVTTFINDDKNNHWVFVNIPRDEHATVMANVDVGGQLDILTHAIENIKRIGQKA</sequence>
<protein>
    <submittedName>
        <fullName evidence="1">Uncharacterized protein</fullName>
    </submittedName>
</protein>
<organism evidence="1">
    <name type="scientific">viral metagenome</name>
    <dbReference type="NCBI Taxonomy" id="1070528"/>
    <lineage>
        <taxon>unclassified sequences</taxon>
        <taxon>metagenomes</taxon>
        <taxon>organismal metagenomes</taxon>
    </lineage>
</organism>